<dbReference type="InterPro" id="IPR024046">
    <property type="entry name" value="Flagellar_assmbl_FliW_dom_sf"/>
</dbReference>
<keyword evidence="4" id="KW-0966">Cell projection</keyword>
<evidence type="ECO:0000313" key="5">
    <source>
        <dbReference type="Proteomes" id="UP001316189"/>
    </source>
</evidence>
<dbReference type="Pfam" id="PF02623">
    <property type="entry name" value="FliW"/>
    <property type="match status" value="1"/>
</dbReference>
<keyword evidence="3" id="KW-0810">Translation regulation</keyword>
<evidence type="ECO:0000313" key="4">
    <source>
        <dbReference type="EMBL" id="UUI75928.1"/>
    </source>
</evidence>
<evidence type="ECO:0000256" key="3">
    <source>
        <dbReference type="ARBA" id="ARBA00022845"/>
    </source>
</evidence>
<name>A0ABY5L1J0_9CELL</name>
<keyword evidence="4" id="KW-0969">Cilium</keyword>
<dbReference type="PANTHER" id="PTHR39190:SF1">
    <property type="entry name" value="FLAGELLAR ASSEMBLY FACTOR FLIW"/>
    <property type="match status" value="1"/>
</dbReference>
<organism evidence="4 5">
    <name type="scientific">Cellulomonas chengniuliangii</name>
    <dbReference type="NCBI Taxonomy" id="2968084"/>
    <lineage>
        <taxon>Bacteria</taxon>
        <taxon>Bacillati</taxon>
        <taxon>Actinomycetota</taxon>
        <taxon>Actinomycetes</taxon>
        <taxon>Micrococcales</taxon>
        <taxon>Cellulomonadaceae</taxon>
        <taxon>Cellulomonas</taxon>
    </lineage>
</organism>
<dbReference type="Gene3D" id="2.30.290.10">
    <property type="entry name" value="BH3618-like"/>
    <property type="match status" value="1"/>
</dbReference>
<dbReference type="PANTHER" id="PTHR39190">
    <property type="entry name" value="FLAGELLAR ASSEMBLY FACTOR FLIW"/>
    <property type="match status" value="1"/>
</dbReference>
<reference evidence="4 5" key="1">
    <citation type="submission" date="2022-07" db="EMBL/GenBank/DDBJ databases">
        <title>Novel species in genus cellulomonas.</title>
        <authorList>
            <person name="Ye L."/>
        </authorList>
    </citation>
    <scope>NUCLEOTIDE SEQUENCE [LARGE SCALE GENOMIC DNA]</scope>
    <source>
        <strain evidence="5">zg-Y338</strain>
    </source>
</reference>
<dbReference type="SUPFAM" id="SSF141457">
    <property type="entry name" value="BH3618-like"/>
    <property type="match status" value="1"/>
</dbReference>
<evidence type="ECO:0000256" key="2">
    <source>
        <dbReference type="ARBA" id="ARBA00022795"/>
    </source>
</evidence>
<keyword evidence="5" id="KW-1185">Reference proteome</keyword>
<dbReference type="EMBL" id="CP101988">
    <property type="protein sequence ID" value="UUI75928.1"/>
    <property type="molecule type" value="Genomic_DNA"/>
</dbReference>
<gene>
    <name evidence="4" type="ORF">NP064_03190</name>
</gene>
<dbReference type="Proteomes" id="UP001316189">
    <property type="component" value="Chromosome"/>
</dbReference>
<sequence>MSAVAVADSPTHQTTVPHQLHLRAPLPGLPGHETFTLDALDDEGTLFAMRSAPAGRAPVRLFVVPPRLFFPDYSPRVDAEAKALVGGSPEEHLLLVVVHPADGGVPHTANLLAPLVVDPSTGAAVQTVLNDDWPLHAPLG</sequence>
<dbReference type="RefSeq" id="WP_227567952.1">
    <property type="nucleotide sequence ID" value="NZ_CP101988.1"/>
</dbReference>
<keyword evidence="2" id="KW-1005">Bacterial flagellum biogenesis</keyword>
<proteinExistence type="predicted"/>
<accession>A0ABY5L1J0</accession>
<keyword evidence="1" id="KW-0963">Cytoplasm</keyword>
<evidence type="ECO:0000256" key="1">
    <source>
        <dbReference type="ARBA" id="ARBA00022490"/>
    </source>
</evidence>
<protein>
    <submittedName>
        <fullName evidence="4">Flagellar assembly protein FliW</fullName>
    </submittedName>
</protein>
<dbReference type="InterPro" id="IPR003775">
    <property type="entry name" value="Flagellar_assembly_factor_FliW"/>
</dbReference>
<keyword evidence="4" id="KW-0282">Flagellum</keyword>